<name>A0ABV7LR28_9GAMM</name>
<reference evidence="2" key="1">
    <citation type="journal article" date="2019" name="Int. J. Syst. Evol. Microbiol.">
        <title>The Global Catalogue of Microorganisms (GCM) 10K type strain sequencing project: providing services to taxonomists for standard genome sequencing and annotation.</title>
        <authorList>
            <consortium name="The Broad Institute Genomics Platform"/>
            <consortium name="The Broad Institute Genome Sequencing Center for Infectious Disease"/>
            <person name="Wu L."/>
            <person name="Ma J."/>
        </authorList>
    </citation>
    <scope>NUCLEOTIDE SEQUENCE [LARGE SCALE GENOMIC DNA]</scope>
    <source>
        <strain evidence="2">CECT 7698</strain>
    </source>
</reference>
<organism evidence="1 2">
    <name type="scientific">Litchfieldella rifensis</name>
    <dbReference type="NCBI Taxonomy" id="762643"/>
    <lineage>
        <taxon>Bacteria</taxon>
        <taxon>Pseudomonadati</taxon>
        <taxon>Pseudomonadota</taxon>
        <taxon>Gammaproteobacteria</taxon>
        <taxon>Oceanospirillales</taxon>
        <taxon>Halomonadaceae</taxon>
        <taxon>Litchfieldella</taxon>
    </lineage>
</organism>
<evidence type="ECO:0000313" key="1">
    <source>
        <dbReference type="EMBL" id="MFC3284789.1"/>
    </source>
</evidence>
<protein>
    <submittedName>
        <fullName evidence="1">Uncharacterized protein</fullName>
    </submittedName>
</protein>
<sequence>MEKLIDQPVRTGAPMAFRPVIAHGSGHKPVAFGTLKYIHVPAYGNRVMPLQAARGDDELMSMDPKQA</sequence>
<evidence type="ECO:0000313" key="2">
    <source>
        <dbReference type="Proteomes" id="UP001595579"/>
    </source>
</evidence>
<dbReference type="EMBL" id="JBHRUG010000027">
    <property type="protein sequence ID" value="MFC3284789.1"/>
    <property type="molecule type" value="Genomic_DNA"/>
</dbReference>
<dbReference type="Proteomes" id="UP001595579">
    <property type="component" value="Unassembled WGS sequence"/>
</dbReference>
<accession>A0ABV7LR28</accession>
<proteinExistence type="predicted"/>
<comment type="caution">
    <text evidence="1">The sequence shown here is derived from an EMBL/GenBank/DDBJ whole genome shotgun (WGS) entry which is preliminary data.</text>
</comment>
<gene>
    <name evidence="1" type="ORF">ACFOEV_14405</name>
</gene>
<keyword evidence="2" id="KW-1185">Reference proteome</keyword>
<dbReference type="RefSeq" id="WP_386775095.1">
    <property type="nucleotide sequence ID" value="NZ_JBHRUG010000027.1"/>
</dbReference>